<evidence type="ECO:0000256" key="2">
    <source>
        <dbReference type="ARBA" id="ARBA00010701"/>
    </source>
</evidence>
<dbReference type="AlphaFoldDB" id="A0AAV3B2Y5"/>
<keyword evidence="4" id="KW-0732">Signal</keyword>
<protein>
    <recommendedName>
        <fullName evidence="10">Phospholipase A1 member A</fullName>
    </recommendedName>
</protein>
<dbReference type="Proteomes" id="UP001181693">
    <property type="component" value="Unassembled WGS sequence"/>
</dbReference>
<dbReference type="GO" id="GO:0005615">
    <property type="term" value="C:extracellular space"/>
    <property type="evidence" value="ECO:0007669"/>
    <property type="project" value="TreeGrafter"/>
</dbReference>
<dbReference type="PANTHER" id="PTHR11610">
    <property type="entry name" value="LIPASE"/>
    <property type="match status" value="1"/>
</dbReference>
<keyword evidence="7" id="KW-0443">Lipid metabolism</keyword>
<dbReference type="Gene3D" id="3.40.50.1820">
    <property type="entry name" value="alpha/beta hydrolase"/>
    <property type="match status" value="2"/>
</dbReference>
<comment type="catalytic activity">
    <reaction evidence="11">
        <text>1-(9Z-octadecenoyl)-sn-glycero-3-phospho-L-serine + H2O = sn-glycero-3-phospho-L-serine + (9Z)-octadecenoate + H(+)</text>
        <dbReference type="Rhea" id="RHEA:40499"/>
        <dbReference type="ChEBI" id="CHEBI:15377"/>
        <dbReference type="ChEBI" id="CHEBI:15378"/>
        <dbReference type="ChEBI" id="CHEBI:30823"/>
        <dbReference type="ChEBI" id="CHEBI:64765"/>
        <dbReference type="ChEBI" id="CHEBI:74617"/>
    </reaction>
    <physiologicalReaction direction="left-to-right" evidence="11">
        <dbReference type="Rhea" id="RHEA:40500"/>
    </physiologicalReaction>
</comment>
<dbReference type="EMBL" id="DYDO01000001">
    <property type="protein sequence ID" value="DBA34624.1"/>
    <property type="molecule type" value="Genomic_DNA"/>
</dbReference>
<comment type="caution">
    <text evidence="17">The sequence shown here is derived from an EMBL/GenBank/DDBJ whole genome shotgun (WGS) entry which is preliminary data.</text>
</comment>
<reference evidence="17" key="1">
    <citation type="thesis" date="2020" institute="ProQuest LLC" country="789 East Eisenhower Parkway, Ann Arbor, MI, USA">
        <title>Comparative Genomics and Chromosome Evolution.</title>
        <authorList>
            <person name="Mudd A.B."/>
        </authorList>
    </citation>
    <scope>NUCLEOTIDE SEQUENCE</scope>
    <source>
        <strain evidence="17">1538</strain>
        <tissue evidence="17">Blood</tissue>
    </source>
</reference>
<accession>A0AAV3B2Y5</accession>
<dbReference type="InterPro" id="IPR016272">
    <property type="entry name" value="Lipase_LIPH"/>
</dbReference>
<evidence type="ECO:0000256" key="5">
    <source>
        <dbReference type="ARBA" id="ARBA00022801"/>
    </source>
</evidence>
<name>A0AAV3B2Y5_PYXAD</name>
<evidence type="ECO:0000256" key="11">
    <source>
        <dbReference type="ARBA" id="ARBA00048284"/>
    </source>
</evidence>
<keyword evidence="8" id="KW-1015">Disulfide bond</keyword>
<comment type="catalytic activity">
    <reaction evidence="13">
        <text>1-hexadecanoyl-2-(5Z,8Z,11Z,14Z-eicosatetraenoyl)-sn-glycero-3-phospho-L-serine + H2O = 2-(5Z,8Z,11Z,14Z)-eicosatetraenoyl-sn-glycero-3-phospho-L-serine + hexadecanoate + H(+)</text>
        <dbReference type="Rhea" id="RHEA:41187"/>
        <dbReference type="ChEBI" id="CHEBI:7896"/>
        <dbReference type="ChEBI" id="CHEBI:15377"/>
        <dbReference type="ChEBI" id="CHEBI:15378"/>
        <dbReference type="ChEBI" id="CHEBI:75032"/>
        <dbReference type="ChEBI" id="CHEBI:77830"/>
    </reaction>
    <physiologicalReaction direction="left-to-right" evidence="13">
        <dbReference type="Rhea" id="RHEA:41188"/>
    </physiologicalReaction>
</comment>
<proteinExistence type="inferred from homology"/>
<evidence type="ECO:0000256" key="14">
    <source>
        <dbReference type="RuleBase" id="RU004262"/>
    </source>
</evidence>
<keyword evidence="3" id="KW-0964">Secreted</keyword>
<evidence type="ECO:0000313" key="18">
    <source>
        <dbReference type="Proteomes" id="UP001181693"/>
    </source>
</evidence>
<evidence type="ECO:0000259" key="16">
    <source>
        <dbReference type="Pfam" id="PF00151"/>
    </source>
</evidence>
<evidence type="ECO:0000256" key="8">
    <source>
        <dbReference type="ARBA" id="ARBA00023157"/>
    </source>
</evidence>
<evidence type="ECO:0000256" key="12">
    <source>
        <dbReference type="ARBA" id="ARBA00048646"/>
    </source>
</evidence>
<evidence type="ECO:0000256" key="6">
    <source>
        <dbReference type="ARBA" id="ARBA00022963"/>
    </source>
</evidence>
<feature type="domain" description="Lipase" evidence="16">
    <location>
        <begin position="63"/>
        <end position="217"/>
    </location>
</feature>
<comment type="subcellular location">
    <subcellularLocation>
        <location evidence="1">Secreted</location>
    </subcellularLocation>
</comment>
<organism evidence="17 18">
    <name type="scientific">Pyxicephalus adspersus</name>
    <name type="common">African bullfrog</name>
    <dbReference type="NCBI Taxonomy" id="30357"/>
    <lineage>
        <taxon>Eukaryota</taxon>
        <taxon>Metazoa</taxon>
        <taxon>Chordata</taxon>
        <taxon>Craniata</taxon>
        <taxon>Vertebrata</taxon>
        <taxon>Euteleostomi</taxon>
        <taxon>Amphibia</taxon>
        <taxon>Batrachia</taxon>
        <taxon>Anura</taxon>
        <taxon>Neobatrachia</taxon>
        <taxon>Ranoidea</taxon>
        <taxon>Pyxicephalidae</taxon>
        <taxon>Pyxicephalinae</taxon>
        <taxon>Pyxicephalus</taxon>
    </lineage>
</organism>
<dbReference type="Pfam" id="PF00151">
    <property type="entry name" value="Lipase"/>
    <property type="match status" value="2"/>
</dbReference>
<dbReference type="GO" id="GO:0016042">
    <property type="term" value="P:lipid catabolic process"/>
    <property type="evidence" value="ECO:0007669"/>
    <property type="project" value="UniProtKB-KW"/>
</dbReference>
<evidence type="ECO:0000256" key="1">
    <source>
        <dbReference type="ARBA" id="ARBA00004613"/>
    </source>
</evidence>
<keyword evidence="6" id="KW-0442">Lipid degradation</keyword>
<keyword evidence="5" id="KW-0378">Hydrolase</keyword>
<comment type="catalytic activity">
    <reaction evidence="12">
        <text>1,2-di-(9Z)-octadecenoyl-sn-glycero-3-phospho-L-serine + H2O = 2-(9Z-octadecenoyl)-sn-glycero-3-phospho-L-serine + (9Z)-octadecenoate + H(+)</text>
        <dbReference type="Rhea" id="RHEA:40491"/>
        <dbReference type="ChEBI" id="CHEBI:15377"/>
        <dbReference type="ChEBI" id="CHEBI:15378"/>
        <dbReference type="ChEBI" id="CHEBI:30823"/>
        <dbReference type="ChEBI" id="CHEBI:74905"/>
        <dbReference type="ChEBI" id="CHEBI:77342"/>
    </reaction>
    <physiologicalReaction direction="left-to-right" evidence="12">
        <dbReference type="Rhea" id="RHEA:40492"/>
    </physiologicalReaction>
</comment>
<dbReference type="PRINTS" id="PR00821">
    <property type="entry name" value="TAGLIPASE"/>
</dbReference>
<dbReference type="GO" id="GO:0008970">
    <property type="term" value="F:phospholipase A1 activity"/>
    <property type="evidence" value="ECO:0007669"/>
    <property type="project" value="TreeGrafter"/>
</dbReference>
<evidence type="ECO:0000256" key="15">
    <source>
        <dbReference type="SAM" id="MobiDB-lite"/>
    </source>
</evidence>
<comment type="similarity">
    <text evidence="2 14">Belongs to the AB hydrolase superfamily. Lipase family.</text>
</comment>
<dbReference type="PANTHER" id="PTHR11610:SF111">
    <property type="entry name" value="PHOSPHOLIPASE A1 MEMBER A"/>
    <property type="match status" value="1"/>
</dbReference>
<dbReference type="PIRSF" id="PIRSF000865">
    <property type="entry name" value="Lipoprotein_lipase_LIPH"/>
    <property type="match status" value="1"/>
</dbReference>
<evidence type="ECO:0000256" key="3">
    <source>
        <dbReference type="ARBA" id="ARBA00022525"/>
    </source>
</evidence>
<keyword evidence="9" id="KW-0325">Glycoprotein</keyword>
<evidence type="ECO:0000256" key="10">
    <source>
        <dbReference type="ARBA" id="ARBA00040696"/>
    </source>
</evidence>
<evidence type="ECO:0000256" key="7">
    <source>
        <dbReference type="ARBA" id="ARBA00023098"/>
    </source>
</evidence>
<evidence type="ECO:0000256" key="13">
    <source>
        <dbReference type="ARBA" id="ARBA00048700"/>
    </source>
</evidence>
<evidence type="ECO:0000256" key="4">
    <source>
        <dbReference type="ARBA" id="ARBA00022729"/>
    </source>
</evidence>
<evidence type="ECO:0000256" key="9">
    <source>
        <dbReference type="ARBA" id="ARBA00023180"/>
    </source>
</evidence>
<dbReference type="InterPro" id="IPR000734">
    <property type="entry name" value="TAG_lipase"/>
</dbReference>
<dbReference type="InterPro" id="IPR029058">
    <property type="entry name" value="AB_hydrolase_fold"/>
</dbReference>
<sequence length="476" mass="52582">MIHRINQGSARPRTQPTTFTPDQGQFTGDMAGRGMANLILVTSVLTCIAWTAFAQQVEPPTLAPCSAFKTSGFFNDNRLQVQFLLYTPNNPTCGQFINQSGGIESSMFNASLDTKVIIHGFRVLGTKPSWTEKLVDALLGTGPENVVVIDWVTGSTAKYNQAVDNVPKLSMVLVDLLKQFLDLGSTLESFHLIGVSLGAHVAGHIGTYFGGRIGWITDFGIRIPVGHVDYFINGGRDQPGCPPVTNPYQYLICDHMRSVAVYISALRGNCPFIGFPCPTYKDFQNGLCVDCETQKLSSCPRLGRKESLIIPGEFIVHDLASESENYTSTISYKTQEPPKEIQLFLLTTPAEPYCAHHILLEFTLHEIKDVSITIEINLSSANSSASKTKISIPKQTQGGRALVAHGTRLCLLHKVEIRVTIRGFWRKAPEFRGNLCMAELPMDRRRSKICLPQTINFSGNSRQTFDVTEDQNFTCP</sequence>
<feature type="domain" description="Lipase" evidence="16">
    <location>
        <begin position="218"/>
        <end position="305"/>
    </location>
</feature>
<keyword evidence="18" id="KW-1185">Reference proteome</keyword>
<gene>
    <name evidence="17" type="ORF">GDO54_002170</name>
</gene>
<dbReference type="SUPFAM" id="SSF53474">
    <property type="entry name" value="alpha/beta-Hydrolases"/>
    <property type="match status" value="1"/>
</dbReference>
<evidence type="ECO:0000313" key="17">
    <source>
        <dbReference type="EMBL" id="DBA34624.1"/>
    </source>
</evidence>
<feature type="region of interest" description="Disordered" evidence="15">
    <location>
        <begin position="1"/>
        <end position="25"/>
    </location>
</feature>
<dbReference type="InterPro" id="IPR013818">
    <property type="entry name" value="Lipase"/>
</dbReference>